<gene>
    <name evidence="2" type="ORF">GQE99_06085</name>
</gene>
<dbReference type="RefSeq" id="WP_161350697.1">
    <property type="nucleotide sequence ID" value="NZ_WTUX01000010.1"/>
</dbReference>
<dbReference type="Pfam" id="PF13649">
    <property type="entry name" value="Methyltransf_25"/>
    <property type="match status" value="1"/>
</dbReference>
<dbReference type="SUPFAM" id="SSF53335">
    <property type="entry name" value="S-adenosyl-L-methionine-dependent methyltransferases"/>
    <property type="match status" value="1"/>
</dbReference>
<dbReference type="GO" id="GO:0008168">
    <property type="term" value="F:methyltransferase activity"/>
    <property type="evidence" value="ECO:0007669"/>
    <property type="project" value="UniProtKB-KW"/>
</dbReference>
<name>A0A845M4E7_9RHOB</name>
<dbReference type="AlphaFoldDB" id="A0A845M4E7"/>
<organism evidence="2 3">
    <name type="scientific">Maritimibacter harenae</name>
    <dbReference type="NCBI Taxonomy" id="2606218"/>
    <lineage>
        <taxon>Bacteria</taxon>
        <taxon>Pseudomonadati</taxon>
        <taxon>Pseudomonadota</taxon>
        <taxon>Alphaproteobacteria</taxon>
        <taxon>Rhodobacterales</taxon>
        <taxon>Roseobacteraceae</taxon>
        <taxon>Maritimibacter</taxon>
    </lineage>
</organism>
<dbReference type="InterPro" id="IPR041698">
    <property type="entry name" value="Methyltransf_25"/>
</dbReference>
<proteinExistence type="predicted"/>
<keyword evidence="2" id="KW-0489">Methyltransferase</keyword>
<dbReference type="GO" id="GO:0032259">
    <property type="term" value="P:methylation"/>
    <property type="evidence" value="ECO:0007669"/>
    <property type="project" value="UniProtKB-KW"/>
</dbReference>
<accession>A0A845M4E7</accession>
<dbReference type="PANTHER" id="PTHR42912:SF80">
    <property type="entry name" value="METHYLTRANSFERASE DOMAIN-CONTAINING PROTEIN"/>
    <property type="match status" value="1"/>
</dbReference>
<dbReference type="Gene3D" id="3.40.50.150">
    <property type="entry name" value="Vaccinia Virus protein VP39"/>
    <property type="match status" value="1"/>
</dbReference>
<dbReference type="CDD" id="cd02440">
    <property type="entry name" value="AdoMet_MTases"/>
    <property type="match status" value="1"/>
</dbReference>
<keyword evidence="2" id="KW-0808">Transferase</keyword>
<evidence type="ECO:0000313" key="2">
    <source>
        <dbReference type="EMBL" id="MZR12587.1"/>
    </source>
</evidence>
<evidence type="ECO:0000259" key="1">
    <source>
        <dbReference type="Pfam" id="PF13649"/>
    </source>
</evidence>
<evidence type="ECO:0000313" key="3">
    <source>
        <dbReference type="Proteomes" id="UP000467322"/>
    </source>
</evidence>
<dbReference type="InterPro" id="IPR050508">
    <property type="entry name" value="Methyltransf_Superfamily"/>
</dbReference>
<keyword evidence="3" id="KW-1185">Reference proteome</keyword>
<dbReference type="PANTHER" id="PTHR42912">
    <property type="entry name" value="METHYLTRANSFERASE"/>
    <property type="match status" value="1"/>
</dbReference>
<feature type="domain" description="Methyltransferase" evidence="1">
    <location>
        <begin position="88"/>
        <end position="180"/>
    </location>
</feature>
<protein>
    <submittedName>
        <fullName evidence="2">Methyltransferase domain-containing protein</fullName>
    </submittedName>
</protein>
<sequence length="278" mass="30793">MPDLLRAQDTLGKRVFGFAFHLFDLVAYDVLYRLSPARRMWFFNGGYLPVDPDFVSHPEFAGEDHSAMMYHQAGHTMVKDQAPAPRHILDVGCGQGGGMVYLSRLYPEADMTGTERSAAAVRLAKRRTKGLIEATITRGHSGGLAFGDESFDMVVSVGAPTYFGLTLFIEEAGRVVTPGGLISFSGGYRQGDHAKVEAEIREAAAREGLEVLAYRDITPHTFASLKADIPRREAALKRVPWPFSLYAYRWADMPGSPEYEEYEHGLRADFAAVLRKPS</sequence>
<reference evidence="2 3" key="1">
    <citation type="submission" date="2019-12" db="EMBL/GenBank/DDBJ databases">
        <title>Maritimibacter sp. nov. sp. isolated from sea sand.</title>
        <authorList>
            <person name="Kim J."/>
            <person name="Jeong S.E."/>
            <person name="Jung H.S."/>
            <person name="Jeon C.O."/>
        </authorList>
    </citation>
    <scope>NUCLEOTIDE SEQUENCE [LARGE SCALE GENOMIC DNA]</scope>
    <source>
        <strain evidence="2 3">DP07</strain>
    </source>
</reference>
<comment type="caution">
    <text evidence="2">The sequence shown here is derived from an EMBL/GenBank/DDBJ whole genome shotgun (WGS) entry which is preliminary data.</text>
</comment>
<dbReference type="Proteomes" id="UP000467322">
    <property type="component" value="Unassembled WGS sequence"/>
</dbReference>
<dbReference type="EMBL" id="WTUX01000010">
    <property type="protein sequence ID" value="MZR12587.1"/>
    <property type="molecule type" value="Genomic_DNA"/>
</dbReference>
<dbReference type="InterPro" id="IPR029063">
    <property type="entry name" value="SAM-dependent_MTases_sf"/>
</dbReference>